<evidence type="ECO:0000313" key="2">
    <source>
        <dbReference type="Proteomes" id="UP000053424"/>
    </source>
</evidence>
<proteinExistence type="predicted"/>
<feature type="non-terminal residue" evidence="1">
    <location>
        <position position="57"/>
    </location>
</feature>
<keyword evidence="2" id="KW-1185">Reference proteome</keyword>
<sequence length="57" mass="6572">MTTRPLLSGFSRQLVQTLSLTLKQLRYLPSFKFKSLGFKQSLLAQRRHVGSQYILGM</sequence>
<dbReference type="EMBL" id="KN831779">
    <property type="protein sequence ID" value="KIM41695.1"/>
    <property type="molecule type" value="Genomic_DNA"/>
</dbReference>
<gene>
    <name evidence="1" type="ORF">M413DRAFT_444939</name>
</gene>
<protein>
    <submittedName>
        <fullName evidence="1">Uncharacterized protein</fullName>
    </submittedName>
</protein>
<organism evidence="1 2">
    <name type="scientific">Hebeloma cylindrosporum</name>
    <dbReference type="NCBI Taxonomy" id="76867"/>
    <lineage>
        <taxon>Eukaryota</taxon>
        <taxon>Fungi</taxon>
        <taxon>Dikarya</taxon>
        <taxon>Basidiomycota</taxon>
        <taxon>Agaricomycotina</taxon>
        <taxon>Agaricomycetes</taxon>
        <taxon>Agaricomycetidae</taxon>
        <taxon>Agaricales</taxon>
        <taxon>Agaricineae</taxon>
        <taxon>Hymenogastraceae</taxon>
        <taxon>Hebeloma</taxon>
    </lineage>
</organism>
<accession>A0A0C3BYN8</accession>
<evidence type="ECO:0000313" key="1">
    <source>
        <dbReference type="EMBL" id="KIM41695.1"/>
    </source>
</evidence>
<name>A0A0C3BYN8_HEBCY</name>
<reference evidence="2" key="2">
    <citation type="submission" date="2015-01" db="EMBL/GenBank/DDBJ databases">
        <title>Evolutionary Origins and Diversification of the Mycorrhizal Mutualists.</title>
        <authorList>
            <consortium name="DOE Joint Genome Institute"/>
            <consortium name="Mycorrhizal Genomics Consortium"/>
            <person name="Kohler A."/>
            <person name="Kuo A."/>
            <person name="Nagy L.G."/>
            <person name="Floudas D."/>
            <person name="Copeland A."/>
            <person name="Barry K.W."/>
            <person name="Cichocki N."/>
            <person name="Veneault-Fourrey C."/>
            <person name="LaButti K."/>
            <person name="Lindquist E.A."/>
            <person name="Lipzen A."/>
            <person name="Lundell T."/>
            <person name="Morin E."/>
            <person name="Murat C."/>
            <person name="Riley R."/>
            <person name="Ohm R."/>
            <person name="Sun H."/>
            <person name="Tunlid A."/>
            <person name="Henrissat B."/>
            <person name="Grigoriev I.V."/>
            <person name="Hibbett D.S."/>
            <person name="Martin F."/>
        </authorList>
    </citation>
    <scope>NUCLEOTIDE SEQUENCE [LARGE SCALE GENOMIC DNA]</scope>
    <source>
        <strain evidence="2">h7</strain>
    </source>
</reference>
<dbReference type="Proteomes" id="UP000053424">
    <property type="component" value="Unassembled WGS sequence"/>
</dbReference>
<dbReference type="AlphaFoldDB" id="A0A0C3BYN8"/>
<dbReference type="HOGENOM" id="CLU_3001993_0_0_1"/>
<reference evidence="1 2" key="1">
    <citation type="submission" date="2014-04" db="EMBL/GenBank/DDBJ databases">
        <authorList>
            <consortium name="DOE Joint Genome Institute"/>
            <person name="Kuo A."/>
            <person name="Gay G."/>
            <person name="Dore J."/>
            <person name="Kohler A."/>
            <person name="Nagy L.G."/>
            <person name="Floudas D."/>
            <person name="Copeland A."/>
            <person name="Barry K.W."/>
            <person name="Cichocki N."/>
            <person name="Veneault-Fourrey C."/>
            <person name="LaButti K."/>
            <person name="Lindquist E.A."/>
            <person name="Lipzen A."/>
            <person name="Lundell T."/>
            <person name="Morin E."/>
            <person name="Murat C."/>
            <person name="Sun H."/>
            <person name="Tunlid A."/>
            <person name="Henrissat B."/>
            <person name="Grigoriev I.V."/>
            <person name="Hibbett D.S."/>
            <person name="Martin F."/>
            <person name="Nordberg H.P."/>
            <person name="Cantor M.N."/>
            <person name="Hua S.X."/>
        </authorList>
    </citation>
    <scope>NUCLEOTIDE SEQUENCE [LARGE SCALE GENOMIC DNA]</scope>
    <source>
        <strain evidence="2">h7</strain>
    </source>
</reference>